<proteinExistence type="predicted"/>
<dbReference type="Proteomes" id="UP000887013">
    <property type="component" value="Unassembled WGS sequence"/>
</dbReference>
<accession>A0A8X6QPT7</accession>
<protein>
    <submittedName>
        <fullName evidence="3">Uncharacterized protein</fullName>
    </submittedName>
</protein>
<organism evidence="3 4">
    <name type="scientific">Nephila pilipes</name>
    <name type="common">Giant wood spider</name>
    <name type="synonym">Nephila maculata</name>
    <dbReference type="NCBI Taxonomy" id="299642"/>
    <lineage>
        <taxon>Eukaryota</taxon>
        <taxon>Metazoa</taxon>
        <taxon>Ecdysozoa</taxon>
        <taxon>Arthropoda</taxon>
        <taxon>Chelicerata</taxon>
        <taxon>Arachnida</taxon>
        <taxon>Araneae</taxon>
        <taxon>Araneomorphae</taxon>
        <taxon>Entelegynae</taxon>
        <taxon>Araneoidea</taxon>
        <taxon>Nephilidae</taxon>
        <taxon>Nephila</taxon>
    </lineage>
</organism>
<sequence length="82" mass="9354">MIPEIIAKTILLIWMRYMIRLVLFNNYEIVFMLPIIIILDQIISPSSKKTSIEDTGSQTTGTATQEDPGEKKKTIINKGKEE</sequence>
<evidence type="ECO:0000313" key="4">
    <source>
        <dbReference type="Proteomes" id="UP000887013"/>
    </source>
</evidence>
<gene>
    <name evidence="3" type="ORF">NPIL_432381</name>
</gene>
<evidence type="ECO:0000256" key="1">
    <source>
        <dbReference type="SAM" id="MobiDB-lite"/>
    </source>
</evidence>
<dbReference type="EMBL" id="BMAW01084350">
    <property type="protein sequence ID" value="GFU38304.1"/>
    <property type="molecule type" value="Genomic_DNA"/>
</dbReference>
<dbReference type="AlphaFoldDB" id="A0A8X6QPT7"/>
<feature type="compositionally biased region" description="Basic and acidic residues" evidence="1">
    <location>
        <begin position="68"/>
        <end position="82"/>
    </location>
</feature>
<reference evidence="3" key="1">
    <citation type="submission" date="2020-08" db="EMBL/GenBank/DDBJ databases">
        <title>Multicomponent nature underlies the extraordinary mechanical properties of spider dragline silk.</title>
        <authorList>
            <person name="Kono N."/>
            <person name="Nakamura H."/>
            <person name="Mori M."/>
            <person name="Yoshida Y."/>
            <person name="Ohtoshi R."/>
            <person name="Malay A.D."/>
            <person name="Moran D.A.P."/>
            <person name="Tomita M."/>
            <person name="Numata K."/>
            <person name="Arakawa K."/>
        </authorList>
    </citation>
    <scope>NUCLEOTIDE SEQUENCE</scope>
</reference>
<comment type="caution">
    <text evidence="3">The sequence shown here is derived from an EMBL/GenBank/DDBJ whole genome shotgun (WGS) entry which is preliminary data.</text>
</comment>
<keyword evidence="2" id="KW-0472">Membrane</keyword>
<keyword evidence="4" id="KW-1185">Reference proteome</keyword>
<feature type="non-terminal residue" evidence="3">
    <location>
        <position position="82"/>
    </location>
</feature>
<evidence type="ECO:0000313" key="3">
    <source>
        <dbReference type="EMBL" id="GFU38304.1"/>
    </source>
</evidence>
<keyword evidence="2" id="KW-0812">Transmembrane</keyword>
<evidence type="ECO:0000256" key="2">
    <source>
        <dbReference type="SAM" id="Phobius"/>
    </source>
</evidence>
<feature type="transmembrane region" description="Helical" evidence="2">
    <location>
        <begin position="21"/>
        <end position="39"/>
    </location>
</feature>
<keyword evidence="2" id="KW-1133">Transmembrane helix</keyword>
<name>A0A8X6QPT7_NEPPI</name>
<feature type="compositionally biased region" description="Polar residues" evidence="1">
    <location>
        <begin position="53"/>
        <end position="65"/>
    </location>
</feature>
<feature type="region of interest" description="Disordered" evidence="1">
    <location>
        <begin position="48"/>
        <end position="82"/>
    </location>
</feature>